<feature type="transmembrane region" description="Helical" evidence="9">
    <location>
        <begin position="181"/>
        <end position="206"/>
    </location>
</feature>
<evidence type="ECO:0000256" key="6">
    <source>
        <dbReference type="ARBA" id="ARBA00022970"/>
    </source>
</evidence>
<dbReference type="Gene3D" id="1.10.3720.10">
    <property type="entry name" value="MetI-like"/>
    <property type="match status" value="2"/>
</dbReference>
<comment type="similarity">
    <text evidence="2">Belongs to the binding-protein-dependent transport system permease family. HisMQ subfamily.</text>
</comment>
<dbReference type="Pfam" id="PF00528">
    <property type="entry name" value="BPD_transp_1"/>
    <property type="match status" value="1"/>
</dbReference>
<keyword evidence="4" id="KW-1003">Cell membrane</keyword>
<evidence type="ECO:0000256" key="2">
    <source>
        <dbReference type="ARBA" id="ARBA00010072"/>
    </source>
</evidence>
<dbReference type="RefSeq" id="WP_161673357.1">
    <property type="nucleotide sequence ID" value="NZ_JAABLP010000001.1"/>
</dbReference>
<dbReference type="CDD" id="cd06261">
    <property type="entry name" value="TM_PBP2"/>
    <property type="match status" value="2"/>
</dbReference>
<keyword evidence="7 9" id="KW-1133">Transmembrane helix</keyword>
<dbReference type="NCBIfam" id="TIGR01726">
    <property type="entry name" value="HEQRo_perm_3TM"/>
    <property type="match status" value="1"/>
</dbReference>
<keyword evidence="3 9" id="KW-0813">Transport</keyword>
<keyword evidence="11" id="KW-1185">Reference proteome</keyword>
<evidence type="ECO:0000256" key="5">
    <source>
        <dbReference type="ARBA" id="ARBA00022692"/>
    </source>
</evidence>
<feature type="transmembrane region" description="Helical" evidence="9">
    <location>
        <begin position="96"/>
        <end position="116"/>
    </location>
</feature>
<dbReference type="PANTHER" id="PTHR30614">
    <property type="entry name" value="MEMBRANE COMPONENT OF AMINO ACID ABC TRANSPORTER"/>
    <property type="match status" value="1"/>
</dbReference>
<dbReference type="GO" id="GO:0043190">
    <property type="term" value="C:ATP-binding cassette (ABC) transporter complex"/>
    <property type="evidence" value="ECO:0007669"/>
    <property type="project" value="InterPro"/>
</dbReference>
<proteinExistence type="inferred from homology"/>
<evidence type="ECO:0000313" key="10">
    <source>
        <dbReference type="EMBL" id="NBN78078.1"/>
    </source>
</evidence>
<keyword evidence="6" id="KW-0029">Amino-acid transport</keyword>
<feature type="transmembrane region" description="Helical" evidence="9">
    <location>
        <begin position="128"/>
        <end position="150"/>
    </location>
</feature>
<sequence length="404" mass="43972">MTIRDNDGAASEGRVSLVNDPRVRGIFFQVLLVAILAVVGWTIVSNTIHNLQRQNIASGFGFLDRTAGFGTSQSLIDYTEASTYGDALVVGFLNTLLVAVIGIILATLLGFVMGVARLSKNWVIGKLAYWYVEILRNVPLLLQIFFWYFAVLRAVPDKRSKWSLFDTFHLNVAGLWLPKPVYAPGASAVGIAIIVAIVASIVIRRWARKRQEATGQQFPVFFTALGLIVGLPVISFFAAGMPISLDHPVFVDSGPILRQGFTLGTGMTLIPEFLALTLALTIYTSAFIAEIVRAGIQAVNHGQTEASYALGLRPGPALRLVIVPQAMRVIIPPLTSQYLNLTKNSSLAVAIGFPDLVSMGGTVLNQTGQAVEIIAVWMTIYLSLSLITSAFMNWYNQKMALVER</sequence>
<feature type="transmembrane region" description="Helical" evidence="9">
    <location>
        <begin position="261"/>
        <end position="283"/>
    </location>
</feature>
<feature type="transmembrane region" description="Helical" evidence="9">
    <location>
        <begin position="26"/>
        <end position="44"/>
    </location>
</feature>
<dbReference type="GO" id="GO:0006865">
    <property type="term" value="P:amino acid transport"/>
    <property type="evidence" value="ECO:0007669"/>
    <property type="project" value="UniProtKB-KW"/>
</dbReference>
<evidence type="ECO:0000256" key="1">
    <source>
        <dbReference type="ARBA" id="ARBA00004429"/>
    </source>
</evidence>
<feature type="transmembrane region" description="Helical" evidence="9">
    <location>
        <begin position="374"/>
        <end position="395"/>
    </location>
</feature>
<dbReference type="PROSITE" id="PS50928">
    <property type="entry name" value="ABC_TM1"/>
    <property type="match status" value="1"/>
</dbReference>
<dbReference type="PANTHER" id="PTHR30614:SF37">
    <property type="entry name" value="AMINO-ACID ABC TRANSPORTER PERMEASE PROTEIN YHDX-RELATED"/>
    <property type="match status" value="1"/>
</dbReference>
<evidence type="ECO:0000313" key="11">
    <source>
        <dbReference type="Proteomes" id="UP000586722"/>
    </source>
</evidence>
<comment type="caution">
    <text evidence="10">The sequence shown here is derived from an EMBL/GenBank/DDBJ whole genome shotgun (WGS) entry which is preliminary data.</text>
</comment>
<dbReference type="InterPro" id="IPR000515">
    <property type="entry name" value="MetI-like"/>
</dbReference>
<evidence type="ECO:0000256" key="8">
    <source>
        <dbReference type="ARBA" id="ARBA00023136"/>
    </source>
</evidence>
<accession>A0A7X5F1J9</accession>
<evidence type="ECO:0000256" key="9">
    <source>
        <dbReference type="RuleBase" id="RU363032"/>
    </source>
</evidence>
<dbReference type="InterPro" id="IPR010065">
    <property type="entry name" value="AA_ABC_transptr_permease_3TM"/>
</dbReference>
<reference evidence="10 11" key="1">
    <citation type="submission" date="2020-01" db="EMBL/GenBank/DDBJ databases">
        <authorList>
            <person name="Peng S.Y."/>
            <person name="Li J."/>
            <person name="Wang M."/>
            <person name="Wang L."/>
            <person name="Wang C.Q."/>
            <person name="Wang J.R."/>
        </authorList>
    </citation>
    <scope>NUCLEOTIDE SEQUENCE [LARGE SCALE GENOMIC DNA]</scope>
    <source>
        <strain evidence="10 11">XCT-53</strain>
    </source>
</reference>
<evidence type="ECO:0000256" key="3">
    <source>
        <dbReference type="ARBA" id="ARBA00022448"/>
    </source>
</evidence>
<evidence type="ECO:0000256" key="4">
    <source>
        <dbReference type="ARBA" id="ARBA00022475"/>
    </source>
</evidence>
<keyword evidence="8 9" id="KW-0472">Membrane</keyword>
<evidence type="ECO:0000256" key="7">
    <source>
        <dbReference type="ARBA" id="ARBA00022989"/>
    </source>
</evidence>
<dbReference type="Proteomes" id="UP000586722">
    <property type="component" value="Unassembled WGS sequence"/>
</dbReference>
<organism evidence="10 11">
    <name type="scientific">Pannonibacter tanglangensis</name>
    <dbReference type="NCBI Taxonomy" id="2750084"/>
    <lineage>
        <taxon>Bacteria</taxon>
        <taxon>Pseudomonadati</taxon>
        <taxon>Pseudomonadota</taxon>
        <taxon>Alphaproteobacteria</taxon>
        <taxon>Hyphomicrobiales</taxon>
        <taxon>Stappiaceae</taxon>
        <taxon>Pannonibacter</taxon>
    </lineage>
</organism>
<name>A0A7X5F1J9_9HYPH</name>
<dbReference type="InterPro" id="IPR043429">
    <property type="entry name" value="ArtM/GltK/GlnP/TcyL/YhdX-like"/>
</dbReference>
<protein>
    <submittedName>
        <fullName evidence="10">ABC transporter permease subunit</fullName>
    </submittedName>
</protein>
<comment type="subcellular location">
    <subcellularLocation>
        <location evidence="1">Cell inner membrane</location>
        <topology evidence="1">Multi-pass membrane protein</topology>
    </subcellularLocation>
    <subcellularLocation>
        <location evidence="9">Cell membrane</location>
        <topology evidence="9">Multi-pass membrane protein</topology>
    </subcellularLocation>
</comment>
<dbReference type="AlphaFoldDB" id="A0A7X5F1J9"/>
<dbReference type="GO" id="GO:0022857">
    <property type="term" value="F:transmembrane transporter activity"/>
    <property type="evidence" value="ECO:0007669"/>
    <property type="project" value="InterPro"/>
</dbReference>
<feature type="transmembrane region" description="Helical" evidence="9">
    <location>
        <begin position="218"/>
        <end position="241"/>
    </location>
</feature>
<dbReference type="SUPFAM" id="SSF161098">
    <property type="entry name" value="MetI-like"/>
    <property type="match status" value="2"/>
</dbReference>
<dbReference type="EMBL" id="JAABLQ010000001">
    <property type="protein sequence ID" value="NBN78078.1"/>
    <property type="molecule type" value="Genomic_DNA"/>
</dbReference>
<keyword evidence="5 9" id="KW-0812">Transmembrane</keyword>
<gene>
    <name evidence="10" type="ORF">GWI72_07340</name>
</gene>
<dbReference type="InterPro" id="IPR035906">
    <property type="entry name" value="MetI-like_sf"/>
</dbReference>